<sequence length="312" mass="34251">MNITRSKTMKKMIAVTTLSATLGIAMMGGEYAPLVNAAAASIVTNVGSVFKISDSPTLKDVLQQGLSSAPNQAVTHDGVTLILTDLIYDGNELVMGIRQEGGTVKKDKNILDTGKLDTSANGKKMYYNTSVSSLSEDPDAALIRLSKGVVKQQITDEFELTLKAYVREVEEPFIFTIPVKKVASLISITPGTTKKSGKFSYTVTSFQMTPLTMQLQISYKGEFPAAVKKHHKLLYDLVDEKGNVFSPNGSDNQPSKTGKDEQNYGSFVTVPQSITIKPFIYKLDAKGQLFKDTTGKWAKSYYKDLELKIYQR</sequence>
<feature type="signal peptide" evidence="1">
    <location>
        <begin position="1"/>
        <end position="27"/>
    </location>
</feature>
<gene>
    <name evidence="4" type="ORF">AML91_26855</name>
    <name evidence="5" type="ORF">SAMN05216191_107181</name>
</gene>
<dbReference type="InterPro" id="IPR025436">
    <property type="entry name" value="DUF4179"/>
</dbReference>
<dbReference type="Proteomes" id="UP000182783">
    <property type="component" value="Unassembled WGS sequence"/>
</dbReference>
<evidence type="ECO:0000313" key="4">
    <source>
        <dbReference type="EMBL" id="KWX70673.1"/>
    </source>
</evidence>
<evidence type="ECO:0000313" key="5">
    <source>
        <dbReference type="EMBL" id="SDL97650.1"/>
    </source>
</evidence>
<keyword evidence="1" id="KW-0732">Signal</keyword>
<dbReference type="OrthoDB" id="2549828at2"/>
<reference evidence="5 7" key="2">
    <citation type="submission" date="2016-10" db="EMBL/GenBank/DDBJ databases">
        <authorList>
            <person name="de Groot N.N."/>
        </authorList>
    </citation>
    <scope>NUCLEOTIDE SEQUENCE [LARGE SCALE GENOMIC DNA]</scope>
    <source>
        <strain evidence="5 7">CGMCC 1.10239</strain>
    </source>
</reference>
<feature type="domain" description="DUF4179" evidence="2">
    <location>
        <begin position="10"/>
        <end position="98"/>
    </location>
</feature>
<dbReference type="Pfam" id="PF18705">
    <property type="entry name" value="DUF5643"/>
    <property type="match status" value="1"/>
</dbReference>
<evidence type="ECO:0000259" key="3">
    <source>
        <dbReference type="Pfam" id="PF18705"/>
    </source>
</evidence>
<dbReference type="Pfam" id="PF13786">
    <property type="entry name" value="DUF4179"/>
    <property type="match status" value="1"/>
</dbReference>
<dbReference type="Proteomes" id="UP000070252">
    <property type="component" value="Unassembled WGS sequence"/>
</dbReference>
<evidence type="ECO:0008006" key="8">
    <source>
        <dbReference type="Google" id="ProtNLM"/>
    </source>
</evidence>
<dbReference type="EMBL" id="LIPY01000123">
    <property type="protein sequence ID" value="KWX70673.1"/>
    <property type="molecule type" value="Genomic_DNA"/>
</dbReference>
<evidence type="ECO:0000259" key="2">
    <source>
        <dbReference type="Pfam" id="PF13786"/>
    </source>
</evidence>
<evidence type="ECO:0000313" key="6">
    <source>
        <dbReference type="Proteomes" id="UP000070252"/>
    </source>
</evidence>
<dbReference type="AlphaFoldDB" id="A0A1G9PFV0"/>
<dbReference type="InterPro" id="IPR040680">
    <property type="entry name" value="DUF5643"/>
</dbReference>
<accession>A0A1G9PFV0</accession>
<dbReference type="Gene3D" id="2.60.40.1630">
    <property type="entry name" value="bacillus anthracis domain"/>
    <property type="match status" value="1"/>
</dbReference>
<feature type="chain" id="PRO_5039221242" description="DUF5643 domain-containing protein" evidence="1">
    <location>
        <begin position="28"/>
        <end position="312"/>
    </location>
</feature>
<evidence type="ECO:0000313" key="7">
    <source>
        <dbReference type="Proteomes" id="UP000182783"/>
    </source>
</evidence>
<reference evidence="4 6" key="1">
    <citation type="submission" date="2015-08" db="EMBL/GenBank/DDBJ databases">
        <title>Genome of Paenibacillus jilunlii.</title>
        <authorList>
            <person name="Sant'Anna F.H."/>
            <person name="Ambrosini A."/>
            <person name="Souza R."/>
            <person name="Bach E."/>
            <person name="Fernandes G."/>
            <person name="Balsanelli E."/>
            <person name="Baura V.A."/>
            <person name="Pedrosa F.O."/>
            <person name="Souza E.M."/>
            <person name="Passaglia L."/>
        </authorList>
    </citation>
    <scope>NUCLEOTIDE SEQUENCE [LARGE SCALE GENOMIC DNA]</scope>
    <source>
        <strain evidence="4 6">DSM 23019</strain>
    </source>
</reference>
<name>A0A1G9PFV0_9BACL</name>
<evidence type="ECO:0000256" key="1">
    <source>
        <dbReference type="SAM" id="SignalP"/>
    </source>
</evidence>
<protein>
    <recommendedName>
        <fullName evidence="8">DUF5643 domain-containing protein</fullName>
    </recommendedName>
</protein>
<keyword evidence="6" id="KW-1185">Reference proteome</keyword>
<proteinExistence type="predicted"/>
<feature type="domain" description="DUF5643" evidence="3">
    <location>
        <begin position="187"/>
        <end position="298"/>
    </location>
</feature>
<organism evidence="5 7">
    <name type="scientific">Paenibacillus jilunlii</name>
    <dbReference type="NCBI Taxonomy" id="682956"/>
    <lineage>
        <taxon>Bacteria</taxon>
        <taxon>Bacillati</taxon>
        <taxon>Bacillota</taxon>
        <taxon>Bacilli</taxon>
        <taxon>Bacillales</taxon>
        <taxon>Paenibacillaceae</taxon>
        <taxon>Paenibacillus</taxon>
    </lineage>
</organism>
<dbReference type="EMBL" id="FNGM01000007">
    <property type="protein sequence ID" value="SDL97650.1"/>
    <property type="molecule type" value="Genomic_DNA"/>
</dbReference>